<dbReference type="Proteomes" id="UP001596004">
    <property type="component" value="Unassembled WGS sequence"/>
</dbReference>
<keyword evidence="3" id="KW-0067">ATP-binding</keyword>
<dbReference type="Pfam" id="PF25872">
    <property type="entry name" value="HTH_77"/>
    <property type="match status" value="1"/>
</dbReference>
<feature type="region of interest" description="Disordered" evidence="1">
    <location>
        <begin position="761"/>
        <end position="795"/>
    </location>
</feature>
<proteinExistence type="predicted"/>
<dbReference type="SUPFAM" id="SSF48452">
    <property type="entry name" value="TPR-like"/>
    <property type="match status" value="1"/>
</dbReference>
<dbReference type="GO" id="GO:0005524">
    <property type="term" value="F:ATP binding"/>
    <property type="evidence" value="ECO:0007669"/>
    <property type="project" value="UniProtKB-KW"/>
</dbReference>
<dbReference type="SUPFAM" id="SSF46894">
    <property type="entry name" value="C-terminal effector domain of the bipartite response regulators"/>
    <property type="match status" value="1"/>
</dbReference>
<dbReference type="Gene3D" id="1.10.10.10">
    <property type="entry name" value="Winged helix-like DNA-binding domain superfamily/Winged helix DNA-binding domain"/>
    <property type="match status" value="1"/>
</dbReference>
<organism evidence="3 4">
    <name type="scientific">Sphaerisporangium dianthi</name>
    <dbReference type="NCBI Taxonomy" id="1436120"/>
    <lineage>
        <taxon>Bacteria</taxon>
        <taxon>Bacillati</taxon>
        <taxon>Actinomycetota</taxon>
        <taxon>Actinomycetes</taxon>
        <taxon>Streptosporangiales</taxon>
        <taxon>Streptosporangiaceae</taxon>
        <taxon>Sphaerisporangium</taxon>
    </lineage>
</organism>
<reference evidence="4" key="1">
    <citation type="journal article" date="2019" name="Int. J. Syst. Evol. Microbiol.">
        <title>The Global Catalogue of Microorganisms (GCM) 10K type strain sequencing project: providing services to taxonomists for standard genome sequencing and annotation.</title>
        <authorList>
            <consortium name="The Broad Institute Genomics Platform"/>
            <consortium name="The Broad Institute Genome Sequencing Center for Infectious Disease"/>
            <person name="Wu L."/>
            <person name="Ma J."/>
        </authorList>
    </citation>
    <scope>NUCLEOTIDE SEQUENCE [LARGE SCALE GENOMIC DNA]</scope>
    <source>
        <strain evidence="4">CGMCC 4.7132</strain>
    </source>
</reference>
<comment type="caution">
    <text evidence="3">The sequence shown here is derived from an EMBL/GenBank/DDBJ whole genome shotgun (WGS) entry which is preliminary data.</text>
</comment>
<dbReference type="PRINTS" id="PR00038">
    <property type="entry name" value="HTHLUXR"/>
</dbReference>
<feature type="domain" description="HTH luxR-type" evidence="2">
    <location>
        <begin position="691"/>
        <end position="756"/>
    </location>
</feature>
<dbReference type="CDD" id="cd06170">
    <property type="entry name" value="LuxR_C_like"/>
    <property type="match status" value="1"/>
</dbReference>
<dbReference type="SUPFAM" id="SSF52540">
    <property type="entry name" value="P-loop containing nucleoside triphosphate hydrolases"/>
    <property type="match status" value="1"/>
</dbReference>
<dbReference type="InterPro" id="IPR027417">
    <property type="entry name" value="P-loop_NTPase"/>
</dbReference>
<dbReference type="PANTHER" id="PTHR47691:SF3">
    <property type="entry name" value="HTH-TYPE TRANSCRIPTIONAL REGULATOR RV0890C-RELATED"/>
    <property type="match status" value="1"/>
</dbReference>
<keyword evidence="3" id="KW-0547">Nucleotide-binding</keyword>
<protein>
    <submittedName>
        <fullName evidence="3">ATP-binding protein</fullName>
    </submittedName>
</protein>
<keyword evidence="4" id="KW-1185">Reference proteome</keyword>
<dbReference type="Gene3D" id="1.25.40.10">
    <property type="entry name" value="Tetratricopeptide repeat domain"/>
    <property type="match status" value="1"/>
</dbReference>
<dbReference type="PROSITE" id="PS50043">
    <property type="entry name" value="HTH_LUXR_2"/>
    <property type="match status" value="1"/>
</dbReference>
<evidence type="ECO:0000259" key="2">
    <source>
        <dbReference type="PROSITE" id="PS50043"/>
    </source>
</evidence>
<dbReference type="InterPro" id="IPR049945">
    <property type="entry name" value="AAA_22"/>
</dbReference>
<dbReference type="Pfam" id="PF00196">
    <property type="entry name" value="GerE"/>
    <property type="match status" value="1"/>
</dbReference>
<accession>A0ABV9C9Y0</accession>
<dbReference type="Gene3D" id="3.40.50.300">
    <property type="entry name" value="P-loop containing nucleotide triphosphate hydrolases"/>
    <property type="match status" value="1"/>
</dbReference>
<sequence length="795" mass="87767">MTSFVGRRQEMAEVKSLLSKSRLVTLTGFGGVGKTRLASQTAQDVQRAFPDGVWFVDLSALDDPDLLVPTLLETLQLEERSSRPSMAAVAEHLADKKALLILDNCEHLLHDCAVLVEDLLVIADGLRIIITSREPLRIHGERTLVVHPLPVPDGEGERLSTEALAEVDAVRLFVERTDAVLPGFSVTDDNRDAVVQICRRLDGIPLAIELAAVRLRALSVQQLLDRLEDRFKMLTTGSRTAALRQQTLRALVDWSYGLCTEPERLLWARASVFSGGLDLEAAEAVCSGDGIAREDVVDVVSGLVEKSVLVREEYPVGVRYRLLDTVRQYGRDRLAESGGQAELRRRHREFYRAVAHQAYALIFTGAQLEWQRRLRLEHANLRAALHACFDDGDAEDGLRMATDLLYHWKTMHQIGEGRRWLEDGLAKVTAPCESRAWALCYGSWMAIIMGHIPAATAMIDEARELGEMLELPSLRAYVALFSGMTAVYRGEIDTATGLYEEALAGHRAAGDERGQVLTLTRLCLTYGRKRDVERAAAAGEEAVRICDARGEGWHRAYAVMALGVLAWREGDIARAIDLEKESLRFNGTMEDWLGVGINLDVLAWISVAERDHARAARLIGALWAMWRTSGRPLLQFGHLLVYHDECEASIHQALGEPAFRAALDQGARLSFEEVLAYAMQERAPAAPDEGARCTSSPLTRREMEIARLVAQGASNKDIATTLVIARRTAEGHIEHMLSKLGFHSRAQIAVWMAEQDRLAGAHEFEGPSPAAPRGPAVAGSPEARRGARQPGRAAR</sequence>
<evidence type="ECO:0000313" key="4">
    <source>
        <dbReference type="Proteomes" id="UP001596004"/>
    </source>
</evidence>
<dbReference type="InterPro" id="IPR011990">
    <property type="entry name" value="TPR-like_helical_dom_sf"/>
</dbReference>
<dbReference type="SMART" id="SM00421">
    <property type="entry name" value="HTH_LUXR"/>
    <property type="match status" value="1"/>
</dbReference>
<dbReference type="PRINTS" id="PR00364">
    <property type="entry name" value="DISEASERSIST"/>
</dbReference>
<gene>
    <name evidence="3" type="ORF">ACFO60_03990</name>
</gene>
<dbReference type="InterPro" id="IPR058852">
    <property type="entry name" value="HTH_77"/>
</dbReference>
<dbReference type="InterPro" id="IPR016032">
    <property type="entry name" value="Sig_transdc_resp-reg_C-effctor"/>
</dbReference>
<evidence type="ECO:0000313" key="3">
    <source>
        <dbReference type="EMBL" id="MFC4529916.1"/>
    </source>
</evidence>
<dbReference type="InterPro" id="IPR000792">
    <property type="entry name" value="Tscrpt_reg_LuxR_C"/>
</dbReference>
<evidence type="ECO:0000256" key="1">
    <source>
        <dbReference type="SAM" id="MobiDB-lite"/>
    </source>
</evidence>
<dbReference type="EMBL" id="JBHSFP010000002">
    <property type="protein sequence ID" value="MFC4529916.1"/>
    <property type="molecule type" value="Genomic_DNA"/>
</dbReference>
<name>A0ABV9C9Y0_9ACTN</name>
<dbReference type="PANTHER" id="PTHR47691">
    <property type="entry name" value="REGULATOR-RELATED"/>
    <property type="match status" value="1"/>
</dbReference>
<dbReference type="InterPro" id="IPR036388">
    <property type="entry name" value="WH-like_DNA-bd_sf"/>
</dbReference>
<dbReference type="RefSeq" id="WP_380836996.1">
    <property type="nucleotide sequence ID" value="NZ_JBHSFP010000002.1"/>
</dbReference>
<dbReference type="Pfam" id="PF13401">
    <property type="entry name" value="AAA_22"/>
    <property type="match status" value="1"/>
</dbReference>